<accession>A0A370GAQ7</accession>
<dbReference type="InterPro" id="IPR000847">
    <property type="entry name" value="LysR_HTH_N"/>
</dbReference>
<dbReference type="GO" id="GO:0003700">
    <property type="term" value="F:DNA-binding transcription factor activity"/>
    <property type="evidence" value="ECO:0007669"/>
    <property type="project" value="InterPro"/>
</dbReference>
<dbReference type="Proteomes" id="UP000254958">
    <property type="component" value="Unassembled WGS sequence"/>
</dbReference>
<dbReference type="SUPFAM" id="SSF53850">
    <property type="entry name" value="Periplasmic binding protein-like II"/>
    <property type="match status" value="1"/>
</dbReference>
<dbReference type="Pfam" id="PF00126">
    <property type="entry name" value="HTH_1"/>
    <property type="match status" value="1"/>
</dbReference>
<dbReference type="EMBL" id="JABEQI010000001">
    <property type="protein sequence ID" value="MBB2185402.1"/>
    <property type="molecule type" value="Genomic_DNA"/>
</dbReference>
<dbReference type="OrthoDB" id="9794694at2"/>
<dbReference type="Gene3D" id="1.10.10.10">
    <property type="entry name" value="Winged helix-like DNA-binding domain superfamily/Winged helix DNA-binding domain"/>
    <property type="match status" value="1"/>
</dbReference>
<gene>
    <name evidence="7" type="ORF">C7453_101647</name>
    <name evidence="6" type="ORF">HLH32_03180</name>
</gene>
<protein>
    <submittedName>
        <fullName evidence="7">LysR family glycine cleavage system transcriptional activator</fullName>
    </submittedName>
    <submittedName>
        <fullName evidence="6">LysR family transcriptional regulator</fullName>
    </submittedName>
</protein>
<dbReference type="InterPro" id="IPR036388">
    <property type="entry name" value="WH-like_DNA-bd_sf"/>
</dbReference>
<dbReference type="InterPro" id="IPR058163">
    <property type="entry name" value="LysR-type_TF_proteobact-type"/>
</dbReference>
<evidence type="ECO:0000259" key="5">
    <source>
        <dbReference type="PROSITE" id="PS50931"/>
    </source>
</evidence>
<evidence type="ECO:0000313" key="6">
    <source>
        <dbReference type="EMBL" id="MBB2185402.1"/>
    </source>
</evidence>
<dbReference type="GO" id="GO:0006351">
    <property type="term" value="P:DNA-templated transcription"/>
    <property type="evidence" value="ECO:0007669"/>
    <property type="project" value="TreeGrafter"/>
</dbReference>
<reference evidence="7 8" key="1">
    <citation type="submission" date="2018-07" db="EMBL/GenBank/DDBJ databases">
        <title>Genomic Encyclopedia of Type Strains, Phase IV (KMG-IV): sequencing the most valuable type-strain genomes for metagenomic binning, comparative biology and taxonomic classification.</title>
        <authorList>
            <person name="Goeker M."/>
        </authorList>
    </citation>
    <scope>NUCLEOTIDE SEQUENCE [LARGE SCALE GENOMIC DNA]</scope>
    <source>
        <strain evidence="7 8">DSM 5603</strain>
    </source>
</reference>
<comment type="caution">
    <text evidence="7">The sequence shown here is derived from an EMBL/GenBank/DDBJ whole genome shotgun (WGS) entry which is preliminary data.</text>
</comment>
<dbReference type="InterPro" id="IPR036390">
    <property type="entry name" value="WH_DNA-bd_sf"/>
</dbReference>
<evidence type="ECO:0000256" key="4">
    <source>
        <dbReference type="ARBA" id="ARBA00023163"/>
    </source>
</evidence>
<evidence type="ECO:0000313" key="8">
    <source>
        <dbReference type="Proteomes" id="UP000254958"/>
    </source>
</evidence>
<dbReference type="PRINTS" id="PR00039">
    <property type="entry name" value="HTHLYSR"/>
</dbReference>
<evidence type="ECO:0000256" key="1">
    <source>
        <dbReference type="ARBA" id="ARBA00009437"/>
    </source>
</evidence>
<name>A0A370GAQ7_GLULI</name>
<dbReference type="Proteomes" id="UP000562982">
    <property type="component" value="Unassembled WGS sequence"/>
</dbReference>
<sequence length="320" mass="35233">MLLPRRLMPSVPELVAFEAAARHQNFSAAAEELSLTQGAISKQIRNMEMTLGVSLFDRRRKRLIMTRQAKLILPSVISILEQIAGTTYRVLSSGDGENTLSLHMFSTFSSRWLIPRLPRLMAQCPQLKVNITTVFEPFSFDGSDCDIAVHYGAPVWPDGQLHHLFDETIVPVCSPAYRDAADIRTSEDLARASLIQLTTRPALWDFWFAQVNVTGAASFKGHVFDQFNATIEAAMAGIGVALAPTIFVERELAEGTLCVVSQETIRSRGAYYVVTPVEKAHDPAISAFIRWICAESAAYGGLGTLAPGTLHFNGYEGTRN</sequence>
<keyword evidence="8" id="KW-1185">Reference proteome</keyword>
<organism evidence="7 8">
    <name type="scientific">Gluconacetobacter liquefaciens</name>
    <name type="common">Acetobacter liquefaciens</name>
    <dbReference type="NCBI Taxonomy" id="89584"/>
    <lineage>
        <taxon>Bacteria</taxon>
        <taxon>Pseudomonadati</taxon>
        <taxon>Pseudomonadota</taxon>
        <taxon>Alphaproteobacteria</taxon>
        <taxon>Acetobacterales</taxon>
        <taxon>Acetobacteraceae</taxon>
        <taxon>Gluconacetobacter</taxon>
    </lineage>
</organism>
<proteinExistence type="inferred from homology"/>
<dbReference type="GO" id="GO:0043565">
    <property type="term" value="F:sequence-specific DNA binding"/>
    <property type="evidence" value="ECO:0007669"/>
    <property type="project" value="TreeGrafter"/>
</dbReference>
<keyword evidence="4" id="KW-0804">Transcription</keyword>
<evidence type="ECO:0000256" key="2">
    <source>
        <dbReference type="ARBA" id="ARBA00023015"/>
    </source>
</evidence>
<dbReference type="Gene3D" id="3.40.190.10">
    <property type="entry name" value="Periplasmic binding protein-like II"/>
    <property type="match status" value="2"/>
</dbReference>
<dbReference type="EMBL" id="QQAW01000001">
    <property type="protein sequence ID" value="RDI40848.1"/>
    <property type="molecule type" value="Genomic_DNA"/>
</dbReference>
<dbReference type="AlphaFoldDB" id="A0A370GAQ7"/>
<dbReference type="PANTHER" id="PTHR30537:SF26">
    <property type="entry name" value="GLYCINE CLEAVAGE SYSTEM TRANSCRIPTIONAL ACTIVATOR"/>
    <property type="match status" value="1"/>
</dbReference>
<dbReference type="PANTHER" id="PTHR30537">
    <property type="entry name" value="HTH-TYPE TRANSCRIPTIONAL REGULATOR"/>
    <property type="match status" value="1"/>
</dbReference>
<reference evidence="6 9" key="2">
    <citation type="submission" date="2020-04" db="EMBL/GenBank/DDBJ databases">
        <title>Description of novel Gluconacetobacter.</title>
        <authorList>
            <person name="Sombolestani A."/>
        </authorList>
    </citation>
    <scope>NUCLEOTIDE SEQUENCE [LARGE SCALE GENOMIC DNA]</scope>
    <source>
        <strain evidence="6 9">LMG 1382</strain>
    </source>
</reference>
<dbReference type="SUPFAM" id="SSF46785">
    <property type="entry name" value="Winged helix' DNA-binding domain"/>
    <property type="match status" value="1"/>
</dbReference>
<evidence type="ECO:0000313" key="7">
    <source>
        <dbReference type="EMBL" id="RDI40848.1"/>
    </source>
</evidence>
<evidence type="ECO:0000313" key="9">
    <source>
        <dbReference type="Proteomes" id="UP000562982"/>
    </source>
</evidence>
<dbReference type="Pfam" id="PF03466">
    <property type="entry name" value="LysR_substrate"/>
    <property type="match status" value="1"/>
</dbReference>
<keyword evidence="2" id="KW-0805">Transcription regulation</keyword>
<dbReference type="InterPro" id="IPR005119">
    <property type="entry name" value="LysR_subst-bd"/>
</dbReference>
<keyword evidence="3" id="KW-0238">DNA-binding</keyword>
<comment type="similarity">
    <text evidence="1">Belongs to the LysR transcriptional regulatory family.</text>
</comment>
<dbReference type="PROSITE" id="PS50931">
    <property type="entry name" value="HTH_LYSR"/>
    <property type="match status" value="1"/>
</dbReference>
<dbReference type="RefSeq" id="WP_114725880.1">
    <property type="nucleotide sequence ID" value="NZ_BJMI01000035.1"/>
</dbReference>
<evidence type="ECO:0000256" key="3">
    <source>
        <dbReference type="ARBA" id="ARBA00023125"/>
    </source>
</evidence>
<feature type="domain" description="HTH lysR-type" evidence="5">
    <location>
        <begin position="9"/>
        <end position="66"/>
    </location>
</feature>